<dbReference type="InterPro" id="IPR006162">
    <property type="entry name" value="Ppantetheine_attach_site"/>
</dbReference>
<dbReference type="Gene3D" id="3.30.559.30">
    <property type="entry name" value="Nonribosomal peptide synthetase, condensation domain"/>
    <property type="match status" value="2"/>
</dbReference>
<dbReference type="InterPro" id="IPR023213">
    <property type="entry name" value="CAT-like_dom_sf"/>
</dbReference>
<dbReference type="Gene3D" id="3.30.300.30">
    <property type="match status" value="1"/>
</dbReference>
<dbReference type="SUPFAM" id="SSF52777">
    <property type="entry name" value="CoA-dependent acyltransferases"/>
    <property type="match status" value="4"/>
</dbReference>
<dbReference type="Pfam" id="PF00550">
    <property type="entry name" value="PP-binding"/>
    <property type="match status" value="1"/>
</dbReference>
<evidence type="ECO:0000259" key="4">
    <source>
        <dbReference type="PROSITE" id="PS50075"/>
    </source>
</evidence>
<dbReference type="GO" id="GO:0031177">
    <property type="term" value="F:phosphopantetheine binding"/>
    <property type="evidence" value="ECO:0007669"/>
    <property type="project" value="InterPro"/>
</dbReference>
<organism evidence="5 6">
    <name type="scientific">Chitinophaga rupis</name>
    <dbReference type="NCBI Taxonomy" id="573321"/>
    <lineage>
        <taxon>Bacteria</taxon>
        <taxon>Pseudomonadati</taxon>
        <taxon>Bacteroidota</taxon>
        <taxon>Chitinophagia</taxon>
        <taxon>Chitinophagales</taxon>
        <taxon>Chitinophagaceae</taxon>
        <taxon>Chitinophaga</taxon>
    </lineage>
</organism>
<keyword evidence="3" id="KW-0597">Phosphoprotein</keyword>
<dbReference type="InterPro" id="IPR020806">
    <property type="entry name" value="PKS_PP-bd"/>
</dbReference>
<evidence type="ECO:0000313" key="5">
    <source>
        <dbReference type="EMBL" id="SEN90763.1"/>
    </source>
</evidence>
<dbReference type="Gene3D" id="3.40.50.980">
    <property type="match status" value="2"/>
</dbReference>
<dbReference type="GO" id="GO:0043041">
    <property type="term" value="P:amino acid activation for nonribosomal peptide biosynthetic process"/>
    <property type="evidence" value="ECO:0007669"/>
    <property type="project" value="TreeGrafter"/>
</dbReference>
<dbReference type="GO" id="GO:0072330">
    <property type="term" value="P:monocarboxylic acid biosynthetic process"/>
    <property type="evidence" value="ECO:0007669"/>
    <property type="project" value="UniProtKB-ARBA"/>
</dbReference>
<dbReference type="PROSITE" id="PS50075">
    <property type="entry name" value="CARRIER"/>
    <property type="match status" value="1"/>
</dbReference>
<dbReference type="InterPro" id="IPR036736">
    <property type="entry name" value="ACP-like_sf"/>
</dbReference>
<feature type="domain" description="Carrier" evidence="4">
    <location>
        <begin position="929"/>
        <end position="1004"/>
    </location>
</feature>
<evidence type="ECO:0000256" key="3">
    <source>
        <dbReference type="ARBA" id="ARBA00022553"/>
    </source>
</evidence>
<protein>
    <submittedName>
        <fullName evidence="5">Amino acid adenylation domain-containing protein</fullName>
    </submittedName>
</protein>
<dbReference type="EMBL" id="FOBB01000015">
    <property type="protein sequence ID" value="SEN90763.1"/>
    <property type="molecule type" value="Genomic_DNA"/>
</dbReference>
<dbReference type="InterPro" id="IPR020845">
    <property type="entry name" value="AMP-binding_CS"/>
</dbReference>
<dbReference type="Gene3D" id="1.10.1200.10">
    <property type="entry name" value="ACP-like"/>
    <property type="match status" value="1"/>
</dbReference>
<dbReference type="FunFam" id="3.40.50.980:FF:000001">
    <property type="entry name" value="Non-ribosomal peptide synthetase"/>
    <property type="match status" value="1"/>
</dbReference>
<dbReference type="Pfam" id="PF00668">
    <property type="entry name" value="Condensation"/>
    <property type="match status" value="2"/>
</dbReference>
<dbReference type="GO" id="GO:0009239">
    <property type="term" value="P:enterobactin biosynthetic process"/>
    <property type="evidence" value="ECO:0007669"/>
    <property type="project" value="TreeGrafter"/>
</dbReference>
<dbReference type="RefSeq" id="WP_089921320.1">
    <property type="nucleotide sequence ID" value="NZ_FOBB01000015.1"/>
</dbReference>
<dbReference type="PANTHER" id="PTHR45527">
    <property type="entry name" value="NONRIBOSOMAL PEPTIDE SYNTHETASE"/>
    <property type="match status" value="1"/>
</dbReference>
<accession>A0A1H8KCR7</accession>
<proteinExistence type="predicted"/>
<dbReference type="InterPro" id="IPR001242">
    <property type="entry name" value="Condensation_dom"/>
</dbReference>
<dbReference type="FunFam" id="1.10.1200.10:FF:000016">
    <property type="entry name" value="Non-ribosomal peptide synthase"/>
    <property type="match status" value="1"/>
</dbReference>
<dbReference type="PROSITE" id="PS00012">
    <property type="entry name" value="PHOSPHOPANTETHEINE"/>
    <property type="match status" value="1"/>
</dbReference>
<comment type="cofactor">
    <cofactor evidence="1">
        <name>pantetheine 4'-phosphate</name>
        <dbReference type="ChEBI" id="CHEBI:47942"/>
    </cofactor>
</comment>
<dbReference type="GO" id="GO:0005829">
    <property type="term" value="C:cytosol"/>
    <property type="evidence" value="ECO:0007669"/>
    <property type="project" value="TreeGrafter"/>
</dbReference>
<dbReference type="OrthoDB" id="4317020at2"/>
<sequence length="1463" mass="163779">MMNGYNLSPYQQRIWALQQQGVIMEHQLQLALAGPFRLQQLQLAVAAVVERHEMLRVSFVQVPGLLYPLQVINEAHSGALWYEAAIQPLSQDELRITHPYDWSRTCLLDVMAVNLNADESLLVLRLPALCTDGDALMNIAAEVSALYYADNSHQELPPSFMQFAAWHQEMLQADDVIAAIPYPGPSALPFHTLPLQDAIPECQHHSRWLSPELNRQLTNAADRLSLPLRSFFLAAWKLWLSQYQHAGARIDTGVLVSGRTTDVFRYINGPLGVILPVYGEADHGSSIQQVWDEMETAITQLEEEAYYTANLPQGNDVSFAIGFECYSAGACKVNRLFTAYEKFALKLLCLERQGQWQLQLSCDKRLFSDQEIAFMQESFMAFISNAAVQLHVPANTLLQASALEEHFLLNEFNGRTVNWPAANVVKCFEAQAARWPQRAALSDDKATISYRELNAQVNQLAHWLIQQYAIQPGNIVAVRMERSPMLITALLAVIKTGAAFLPVDVTTPAERLEFMLKDSEAALLITDGTLQLSIPVPQCTAAQEQWNLCSPADLKVQTAADPLLYVIYTSGSTGVPKGVKIHQHSFLNYINWFVNAHDITENDSTALFSSVAFDLCYTALWSVLLTGARLYLYQPQVYMDADQLLQDLLAQQVTYIKLTPTHLHMLCIAMEHLQAPAAPVLRLVVCGGEAIQPADLEKCYRLNEKMVLVNHYGPTETTIGAVAHTILPEDFSRFRACPVIGKPVWNNRVYILDEDNRLLPVGVAGEICIAGSGVAAGYLNRDLLTAEKFIQLPFDKNRLYKTGDLGKWTADGNIIFLGRKDEQVKIRGYRVELAEISHCLRGFEPVTDAAVVMQNINGEPAPVAYYTAAAPVGEPQLKAYLESRLPEYMLPAAYIQLPALLVTPNGKLDKKSLPPAGQLATVQAMEYAMPETPVEAQLAAIWADLLQRERIDVNESFFAAGGHSLKAVQLISRIRETFRVKISLRDLFNHPSIRSLAERITVSEEADLEHITPLAPAAGYDLSHAQKGIWILDQLGDGMFAFNMPAVFSISGSLQVQHLQEAFTRLVQRHEILRTTFTNANGHPQQQVRDAAETDTRIIFNDLRKSTDKEERIRQLTAQTVGYLFDLDQGPLICARLIQTDDEHFIFIINLHHIIADAWSFEIIMQELSLFYESCTTGVPPALQPLHIHYKDYAAWANRQLAGERLALHQQFWINQFSDGIPVLDLPLDFPRPATRSYAGHAVGFKFEQAEAAALREMTATYDVTLYMLFMALVNMQLYLHTGSEDIVIGSPVSGRTAKELEAQIGMYLNNLPVRTAFRATAPFTMLLKQVKKSCMNAFEHQAYPFDLIVGDLKCRRQPGRSPLFDVVLVMTTRNVTAGTPLLHNMGLQRMDTAVPNGSTTDLRFYFREEGEQLSCGIEYNTDLFATDTMHRFLGAFRQTISVVLENHEVLPASLRMANSTIF</sequence>
<dbReference type="GO" id="GO:0047527">
    <property type="term" value="F:2,3-dihydroxybenzoate-serine ligase activity"/>
    <property type="evidence" value="ECO:0007669"/>
    <property type="project" value="TreeGrafter"/>
</dbReference>
<dbReference type="NCBIfam" id="TIGR01733">
    <property type="entry name" value="AA-adenyl-dom"/>
    <property type="match status" value="1"/>
</dbReference>
<dbReference type="PROSITE" id="PS00455">
    <property type="entry name" value="AMP_BINDING"/>
    <property type="match status" value="1"/>
</dbReference>
<gene>
    <name evidence="5" type="ORF">SAMN04488505_1152</name>
</gene>
<dbReference type="SUPFAM" id="SSF56801">
    <property type="entry name" value="Acetyl-CoA synthetase-like"/>
    <property type="match status" value="1"/>
</dbReference>
<reference evidence="5 6" key="1">
    <citation type="submission" date="2016-10" db="EMBL/GenBank/DDBJ databases">
        <authorList>
            <person name="de Groot N.N."/>
        </authorList>
    </citation>
    <scope>NUCLEOTIDE SEQUENCE [LARGE SCALE GENOMIC DNA]</scope>
    <source>
        <strain evidence="5 6">DSM 21039</strain>
    </source>
</reference>
<name>A0A1H8KCR7_9BACT</name>
<evidence type="ECO:0000313" key="6">
    <source>
        <dbReference type="Proteomes" id="UP000198984"/>
    </source>
</evidence>
<dbReference type="Gene3D" id="3.30.559.10">
    <property type="entry name" value="Chloramphenicol acetyltransferase-like domain"/>
    <property type="match status" value="2"/>
</dbReference>
<keyword evidence="6" id="KW-1185">Reference proteome</keyword>
<dbReference type="CDD" id="cd05930">
    <property type="entry name" value="A_NRPS"/>
    <property type="match status" value="1"/>
</dbReference>
<dbReference type="Gene3D" id="2.30.38.10">
    <property type="entry name" value="Luciferase, Domain 3"/>
    <property type="match status" value="1"/>
</dbReference>
<dbReference type="InterPro" id="IPR045851">
    <property type="entry name" value="AMP-bd_C_sf"/>
</dbReference>
<dbReference type="SMART" id="SM00823">
    <property type="entry name" value="PKS_PP"/>
    <property type="match status" value="1"/>
</dbReference>
<dbReference type="GO" id="GO:0009366">
    <property type="term" value="C:enterobactin synthetase complex"/>
    <property type="evidence" value="ECO:0007669"/>
    <property type="project" value="TreeGrafter"/>
</dbReference>
<keyword evidence="2" id="KW-0596">Phosphopantetheine</keyword>
<dbReference type="CDD" id="cd19531">
    <property type="entry name" value="LCL_NRPS-like"/>
    <property type="match status" value="1"/>
</dbReference>
<dbReference type="InterPro" id="IPR009081">
    <property type="entry name" value="PP-bd_ACP"/>
</dbReference>
<evidence type="ECO:0000256" key="2">
    <source>
        <dbReference type="ARBA" id="ARBA00022450"/>
    </source>
</evidence>
<dbReference type="Proteomes" id="UP000198984">
    <property type="component" value="Unassembled WGS sequence"/>
</dbReference>
<dbReference type="InterPro" id="IPR000873">
    <property type="entry name" value="AMP-dep_synth/lig_dom"/>
</dbReference>
<dbReference type="PANTHER" id="PTHR45527:SF1">
    <property type="entry name" value="FATTY ACID SYNTHASE"/>
    <property type="match status" value="1"/>
</dbReference>
<dbReference type="Pfam" id="PF00501">
    <property type="entry name" value="AMP-binding"/>
    <property type="match status" value="1"/>
</dbReference>
<dbReference type="STRING" id="573321.SAMN04488505_1152"/>
<dbReference type="InterPro" id="IPR010071">
    <property type="entry name" value="AA_adenyl_dom"/>
</dbReference>
<dbReference type="SUPFAM" id="SSF47336">
    <property type="entry name" value="ACP-like"/>
    <property type="match status" value="1"/>
</dbReference>
<evidence type="ECO:0000256" key="1">
    <source>
        <dbReference type="ARBA" id="ARBA00001957"/>
    </source>
</evidence>